<sequence length="102" mass="11802">MYQALYRAIYSDCGVCTHAPYFGHISHRETLKTLQNKDITRVLVFLPRGFVHELDIPASAMRRPISSPRVWRRARRRGRPALFARAPPGLSHFAQITRPFNN</sequence>
<comment type="caution">
    <text evidence="1">The sequence shown here is derived from an EMBL/GenBank/DDBJ whole genome shotgun (WGS) entry which is preliminary data.</text>
</comment>
<gene>
    <name evidence="1" type="ORF">EVAR_89074_1</name>
</gene>
<dbReference type="AlphaFoldDB" id="A0A4C1XL85"/>
<protein>
    <submittedName>
        <fullName evidence="1">Uncharacterized protein</fullName>
    </submittedName>
</protein>
<name>A0A4C1XL85_EUMVA</name>
<dbReference type="Proteomes" id="UP000299102">
    <property type="component" value="Unassembled WGS sequence"/>
</dbReference>
<proteinExistence type="predicted"/>
<accession>A0A4C1XL85</accession>
<dbReference type="EMBL" id="BGZK01000865">
    <property type="protein sequence ID" value="GBP63284.1"/>
    <property type="molecule type" value="Genomic_DNA"/>
</dbReference>
<reference evidence="1 2" key="1">
    <citation type="journal article" date="2019" name="Commun. Biol.">
        <title>The bagworm genome reveals a unique fibroin gene that provides high tensile strength.</title>
        <authorList>
            <person name="Kono N."/>
            <person name="Nakamura H."/>
            <person name="Ohtoshi R."/>
            <person name="Tomita M."/>
            <person name="Numata K."/>
            <person name="Arakawa K."/>
        </authorList>
    </citation>
    <scope>NUCLEOTIDE SEQUENCE [LARGE SCALE GENOMIC DNA]</scope>
</reference>
<organism evidence="1 2">
    <name type="scientific">Eumeta variegata</name>
    <name type="common">Bagworm moth</name>
    <name type="synonym">Eumeta japonica</name>
    <dbReference type="NCBI Taxonomy" id="151549"/>
    <lineage>
        <taxon>Eukaryota</taxon>
        <taxon>Metazoa</taxon>
        <taxon>Ecdysozoa</taxon>
        <taxon>Arthropoda</taxon>
        <taxon>Hexapoda</taxon>
        <taxon>Insecta</taxon>
        <taxon>Pterygota</taxon>
        <taxon>Neoptera</taxon>
        <taxon>Endopterygota</taxon>
        <taxon>Lepidoptera</taxon>
        <taxon>Glossata</taxon>
        <taxon>Ditrysia</taxon>
        <taxon>Tineoidea</taxon>
        <taxon>Psychidae</taxon>
        <taxon>Oiketicinae</taxon>
        <taxon>Eumeta</taxon>
    </lineage>
</organism>
<evidence type="ECO:0000313" key="2">
    <source>
        <dbReference type="Proteomes" id="UP000299102"/>
    </source>
</evidence>
<evidence type="ECO:0000313" key="1">
    <source>
        <dbReference type="EMBL" id="GBP63284.1"/>
    </source>
</evidence>
<keyword evidence="2" id="KW-1185">Reference proteome</keyword>